<sequence length="158" mass="17445">MDMMLSGRFFAGFGVGIMSDLAPLYQAEIAHPSIRGRLTTLQQFMLGIGAFIASWVTYGTSAGLKGSEAEWRIPLGLQILPALPLISFMLLLPESPRWLAEKGRMDEARQTLARLHANADENDQFVNAQIEDMKADIAKSKDIGESRLIPASFNFSTR</sequence>
<evidence type="ECO:0000256" key="4">
    <source>
        <dbReference type="ARBA" id="ARBA00022989"/>
    </source>
</evidence>
<dbReference type="PANTHER" id="PTHR48022">
    <property type="entry name" value="PLASTIDIC GLUCOSE TRANSPORTER 4"/>
    <property type="match status" value="1"/>
</dbReference>
<protein>
    <recommendedName>
        <fullName evidence="6">Major facilitator superfamily (MFS) profile domain-containing protein</fullName>
    </recommendedName>
</protein>
<evidence type="ECO:0000256" key="2">
    <source>
        <dbReference type="ARBA" id="ARBA00010992"/>
    </source>
</evidence>
<evidence type="ECO:0000256" key="3">
    <source>
        <dbReference type="ARBA" id="ARBA00022692"/>
    </source>
</evidence>
<accession>A0A8H5GKT2</accession>
<dbReference type="AlphaFoldDB" id="A0A8H5GKT2"/>
<name>A0A8H5GKT2_9AGAR</name>
<dbReference type="InterPro" id="IPR050360">
    <property type="entry name" value="MFS_Sugar_Transporters"/>
</dbReference>
<dbReference type="InterPro" id="IPR005828">
    <property type="entry name" value="MFS_sugar_transport-like"/>
</dbReference>
<dbReference type="GO" id="GO:0016020">
    <property type="term" value="C:membrane"/>
    <property type="evidence" value="ECO:0007669"/>
    <property type="project" value="UniProtKB-SubCell"/>
</dbReference>
<dbReference type="EMBL" id="JAACJP010000074">
    <property type="protein sequence ID" value="KAF5366886.1"/>
    <property type="molecule type" value="Genomic_DNA"/>
</dbReference>
<dbReference type="PROSITE" id="PS50850">
    <property type="entry name" value="MFS"/>
    <property type="match status" value="1"/>
</dbReference>
<comment type="subcellular location">
    <subcellularLocation>
        <location evidence="1">Membrane</location>
        <topology evidence="1">Multi-pass membrane protein</topology>
    </subcellularLocation>
</comment>
<evidence type="ECO:0000313" key="8">
    <source>
        <dbReference type="Proteomes" id="UP000565441"/>
    </source>
</evidence>
<gene>
    <name evidence="7" type="ORF">D9615_010541</name>
</gene>
<dbReference type="InterPro" id="IPR020846">
    <property type="entry name" value="MFS_dom"/>
</dbReference>
<reference evidence="7 8" key="1">
    <citation type="journal article" date="2020" name="ISME J.">
        <title>Uncovering the hidden diversity of litter-decomposition mechanisms in mushroom-forming fungi.</title>
        <authorList>
            <person name="Floudas D."/>
            <person name="Bentzer J."/>
            <person name="Ahren D."/>
            <person name="Johansson T."/>
            <person name="Persson P."/>
            <person name="Tunlid A."/>
        </authorList>
    </citation>
    <scope>NUCLEOTIDE SEQUENCE [LARGE SCALE GENOMIC DNA]</scope>
    <source>
        <strain evidence="7 8">CBS 661.87</strain>
    </source>
</reference>
<proteinExistence type="inferred from homology"/>
<evidence type="ECO:0000259" key="6">
    <source>
        <dbReference type="PROSITE" id="PS50850"/>
    </source>
</evidence>
<keyword evidence="3" id="KW-0812">Transmembrane</keyword>
<organism evidence="7 8">
    <name type="scientific">Tricholomella constricta</name>
    <dbReference type="NCBI Taxonomy" id="117010"/>
    <lineage>
        <taxon>Eukaryota</taxon>
        <taxon>Fungi</taxon>
        <taxon>Dikarya</taxon>
        <taxon>Basidiomycota</taxon>
        <taxon>Agaricomycotina</taxon>
        <taxon>Agaricomycetes</taxon>
        <taxon>Agaricomycetidae</taxon>
        <taxon>Agaricales</taxon>
        <taxon>Tricholomatineae</taxon>
        <taxon>Lyophyllaceae</taxon>
        <taxon>Tricholomella</taxon>
    </lineage>
</organism>
<evidence type="ECO:0000313" key="7">
    <source>
        <dbReference type="EMBL" id="KAF5366886.1"/>
    </source>
</evidence>
<dbReference type="InterPro" id="IPR005829">
    <property type="entry name" value="Sugar_transporter_CS"/>
</dbReference>
<dbReference type="GO" id="GO:0005351">
    <property type="term" value="F:carbohydrate:proton symporter activity"/>
    <property type="evidence" value="ECO:0007669"/>
    <property type="project" value="TreeGrafter"/>
</dbReference>
<dbReference type="SUPFAM" id="SSF103473">
    <property type="entry name" value="MFS general substrate transporter"/>
    <property type="match status" value="1"/>
</dbReference>
<keyword evidence="4" id="KW-1133">Transmembrane helix</keyword>
<comment type="caution">
    <text evidence="7">The sequence shown here is derived from an EMBL/GenBank/DDBJ whole genome shotgun (WGS) entry which is preliminary data.</text>
</comment>
<keyword evidence="5" id="KW-0472">Membrane</keyword>
<dbReference type="InterPro" id="IPR036259">
    <property type="entry name" value="MFS_trans_sf"/>
</dbReference>
<dbReference type="Pfam" id="PF00083">
    <property type="entry name" value="Sugar_tr"/>
    <property type="match status" value="1"/>
</dbReference>
<comment type="similarity">
    <text evidence="2">Belongs to the major facilitator superfamily. Sugar transporter (TC 2.A.1.1) family.</text>
</comment>
<dbReference type="PANTHER" id="PTHR48022:SF37">
    <property type="entry name" value="MAJOR FACILITATOR SUPERFAMILY (MFS) PROFILE DOMAIN-CONTAINING PROTEIN-RELATED"/>
    <property type="match status" value="1"/>
</dbReference>
<dbReference type="OrthoDB" id="4142200at2759"/>
<evidence type="ECO:0000256" key="5">
    <source>
        <dbReference type="ARBA" id="ARBA00023136"/>
    </source>
</evidence>
<feature type="domain" description="Major facilitator superfamily (MFS) profile" evidence="6">
    <location>
        <begin position="1"/>
        <end position="158"/>
    </location>
</feature>
<dbReference type="Proteomes" id="UP000565441">
    <property type="component" value="Unassembled WGS sequence"/>
</dbReference>
<keyword evidence="8" id="KW-1185">Reference proteome</keyword>
<dbReference type="Gene3D" id="1.20.1250.20">
    <property type="entry name" value="MFS general substrate transporter like domains"/>
    <property type="match status" value="1"/>
</dbReference>
<dbReference type="PROSITE" id="PS00217">
    <property type="entry name" value="SUGAR_TRANSPORT_2"/>
    <property type="match status" value="1"/>
</dbReference>
<evidence type="ECO:0000256" key="1">
    <source>
        <dbReference type="ARBA" id="ARBA00004141"/>
    </source>
</evidence>